<dbReference type="Pfam" id="PF03401">
    <property type="entry name" value="TctC"/>
    <property type="match status" value="1"/>
</dbReference>
<gene>
    <name evidence="3" type="ORF">SAMN04488135_10489</name>
</gene>
<dbReference type="RefSeq" id="WP_073102780.1">
    <property type="nucleotide sequence ID" value="NZ_FQXE01000004.1"/>
</dbReference>
<protein>
    <submittedName>
        <fullName evidence="3">Tripartite-type tricarboxylate transporter, receptor component TctC</fullName>
    </submittedName>
</protein>
<dbReference type="PANTHER" id="PTHR42928:SF5">
    <property type="entry name" value="BLR1237 PROTEIN"/>
    <property type="match status" value="1"/>
</dbReference>
<keyword evidence="2" id="KW-0732">Signal</keyword>
<evidence type="ECO:0000313" key="4">
    <source>
        <dbReference type="Proteomes" id="UP000184226"/>
    </source>
</evidence>
<keyword evidence="4" id="KW-1185">Reference proteome</keyword>
<reference evidence="3 4" key="1">
    <citation type="submission" date="2016-11" db="EMBL/GenBank/DDBJ databases">
        <authorList>
            <person name="Jaros S."/>
            <person name="Januszkiewicz K."/>
            <person name="Wedrychowicz H."/>
        </authorList>
    </citation>
    <scope>NUCLEOTIDE SEQUENCE [LARGE SCALE GENOMIC DNA]</scope>
    <source>
        <strain evidence="3 4">CGMCC 1.10190</strain>
    </source>
</reference>
<dbReference type="OrthoDB" id="5171643at2"/>
<dbReference type="Proteomes" id="UP000184226">
    <property type="component" value="Unassembled WGS sequence"/>
</dbReference>
<dbReference type="InterPro" id="IPR042100">
    <property type="entry name" value="Bug_dom1"/>
</dbReference>
<name>A0A1M5URP5_9BURK</name>
<dbReference type="PIRSF" id="PIRSF017082">
    <property type="entry name" value="YflP"/>
    <property type="match status" value="1"/>
</dbReference>
<keyword evidence="3" id="KW-0675">Receptor</keyword>
<dbReference type="InterPro" id="IPR006311">
    <property type="entry name" value="TAT_signal"/>
</dbReference>
<feature type="signal peptide" evidence="2">
    <location>
        <begin position="1"/>
        <end position="32"/>
    </location>
</feature>
<dbReference type="InterPro" id="IPR005064">
    <property type="entry name" value="BUG"/>
</dbReference>
<dbReference type="Gene3D" id="3.40.190.10">
    <property type="entry name" value="Periplasmic binding protein-like II"/>
    <property type="match status" value="1"/>
</dbReference>
<dbReference type="STRING" id="658167.SAMN04488135_10489"/>
<sequence>MYKTFQPSRRPVLACLSALALAASSVSLPSAAAGSYPDRPITVVNPWTAGGPADTVARPILQKLSELLKQPVVLENKAGANGTIGAAFVARAIPDGYTLLFSHVGPITISPAIQKNIPYDSVKDLAPITQVVSAPTVLVVRPDLPVHSIKELVEYARAHPGELTYGSVGPGSTTHLAGEILANMAGVKLLHVPYKGAAPVVTDLLGKQIDMAFLNIAGVVPYLKSGQMRGIGVSTLKRSALLPDMPAIAETYPGFEVNSWYGLMAPAKTPRAIIDLLQKNVARILRMPDIVKMLESNGLAPEGTTPEQYAAQIDKDLKRWKQVVETAGIERQ</sequence>
<proteinExistence type="inferred from homology"/>
<dbReference type="CDD" id="cd13578">
    <property type="entry name" value="PBP2_Bug27"/>
    <property type="match status" value="1"/>
</dbReference>
<feature type="chain" id="PRO_5013064831" evidence="2">
    <location>
        <begin position="33"/>
        <end position="332"/>
    </location>
</feature>
<dbReference type="PROSITE" id="PS51318">
    <property type="entry name" value="TAT"/>
    <property type="match status" value="1"/>
</dbReference>
<evidence type="ECO:0000256" key="1">
    <source>
        <dbReference type="ARBA" id="ARBA00006987"/>
    </source>
</evidence>
<accession>A0A1M5URP5</accession>
<evidence type="ECO:0000256" key="2">
    <source>
        <dbReference type="SAM" id="SignalP"/>
    </source>
</evidence>
<dbReference type="SUPFAM" id="SSF53850">
    <property type="entry name" value="Periplasmic binding protein-like II"/>
    <property type="match status" value="1"/>
</dbReference>
<dbReference type="AlphaFoldDB" id="A0A1M5URP5"/>
<dbReference type="Gene3D" id="3.40.190.150">
    <property type="entry name" value="Bordetella uptake gene, domain 1"/>
    <property type="match status" value="1"/>
</dbReference>
<comment type="similarity">
    <text evidence="1">Belongs to the UPF0065 (bug) family.</text>
</comment>
<organism evidence="3 4">
    <name type="scientific">Pollutimonas bauzanensis</name>
    <dbReference type="NCBI Taxonomy" id="658167"/>
    <lineage>
        <taxon>Bacteria</taxon>
        <taxon>Pseudomonadati</taxon>
        <taxon>Pseudomonadota</taxon>
        <taxon>Betaproteobacteria</taxon>
        <taxon>Burkholderiales</taxon>
        <taxon>Alcaligenaceae</taxon>
        <taxon>Pollutimonas</taxon>
    </lineage>
</organism>
<dbReference type="PANTHER" id="PTHR42928">
    <property type="entry name" value="TRICARBOXYLATE-BINDING PROTEIN"/>
    <property type="match status" value="1"/>
</dbReference>
<dbReference type="EMBL" id="FQXE01000004">
    <property type="protein sequence ID" value="SHH65641.1"/>
    <property type="molecule type" value="Genomic_DNA"/>
</dbReference>
<evidence type="ECO:0000313" key="3">
    <source>
        <dbReference type="EMBL" id="SHH65641.1"/>
    </source>
</evidence>